<evidence type="ECO:0000313" key="1">
    <source>
        <dbReference type="EMBL" id="SKA78641.1"/>
    </source>
</evidence>
<dbReference type="Proteomes" id="UP000190460">
    <property type="component" value="Unassembled WGS sequence"/>
</dbReference>
<keyword evidence="2" id="KW-1185">Reference proteome</keyword>
<sequence>MKVPNIRSSVIYLGLALGLGYQVLADASESLKTPSYHAENSDLSGRNFEGVNLSLADFTHSKLSGSSFRNANLNYANLSLADFSHTDLTNASLKFALIEFTNLTAAKGLSLDQLKEACVTELDSTAAKQLGFDLNSYQAPSACLLWEHVPRG</sequence>
<dbReference type="SUPFAM" id="SSF141571">
    <property type="entry name" value="Pentapeptide repeat-like"/>
    <property type="match status" value="1"/>
</dbReference>
<protein>
    <submittedName>
        <fullName evidence="1">Pentapeptide repeat-containing protein</fullName>
    </submittedName>
</protein>
<name>A0A1T4WPU6_9GAMM</name>
<reference evidence="2" key="1">
    <citation type="submission" date="2017-02" db="EMBL/GenBank/DDBJ databases">
        <authorList>
            <person name="Varghese N."/>
            <person name="Submissions S."/>
        </authorList>
    </citation>
    <scope>NUCLEOTIDE SEQUENCE [LARGE SCALE GENOMIC DNA]</scope>
    <source>
        <strain evidence="2">ATCC 49788</strain>
    </source>
</reference>
<proteinExistence type="predicted"/>
<organism evidence="1 2">
    <name type="scientific">Thiothrix eikelboomii</name>
    <dbReference type="NCBI Taxonomy" id="92487"/>
    <lineage>
        <taxon>Bacteria</taxon>
        <taxon>Pseudomonadati</taxon>
        <taxon>Pseudomonadota</taxon>
        <taxon>Gammaproteobacteria</taxon>
        <taxon>Thiotrichales</taxon>
        <taxon>Thiotrichaceae</taxon>
        <taxon>Thiothrix</taxon>
    </lineage>
</organism>
<dbReference type="InterPro" id="IPR001646">
    <property type="entry name" value="5peptide_repeat"/>
</dbReference>
<dbReference type="AlphaFoldDB" id="A0A1T4WPU6"/>
<dbReference type="Pfam" id="PF00805">
    <property type="entry name" value="Pentapeptide"/>
    <property type="match status" value="1"/>
</dbReference>
<dbReference type="Gene3D" id="2.160.20.80">
    <property type="entry name" value="E3 ubiquitin-protein ligase SopA"/>
    <property type="match status" value="1"/>
</dbReference>
<dbReference type="STRING" id="92487.SAMN02745130_01904"/>
<accession>A0A1T4WPU6</accession>
<evidence type="ECO:0000313" key="2">
    <source>
        <dbReference type="Proteomes" id="UP000190460"/>
    </source>
</evidence>
<gene>
    <name evidence="1" type="ORF">SAMN02745130_01904</name>
</gene>
<dbReference type="EMBL" id="FUYB01000007">
    <property type="protein sequence ID" value="SKA78641.1"/>
    <property type="molecule type" value="Genomic_DNA"/>
</dbReference>